<organism evidence="7 8">
    <name type="scientific">Brevibacterium salitolerans</name>
    <dbReference type="NCBI Taxonomy" id="1403566"/>
    <lineage>
        <taxon>Bacteria</taxon>
        <taxon>Bacillati</taxon>
        <taxon>Actinomycetota</taxon>
        <taxon>Actinomycetes</taxon>
        <taxon>Micrococcales</taxon>
        <taxon>Brevibacteriaceae</taxon>
        <taxon>Brevibacterium</taxon>
    </lineage>
</organism>
<dbReference type="InterPro" id="IPR000873">
    <property type="entry name" value="AMP-dep_synth/lig_dom"/>
</dbReference>
<dbReference type="InterPro" id="IPR025110">
    <property type="entry name" value="AMP-bd_C"/>
</dbReference>
<dbReference type="GO" id="GO:0016874">
    <property type="term" value="F:ligase activity"/>
    <property type="evidence" value="ECO:0007669"/>
    <property type="project" value="UniProtKB-KW"/>
</dbReference>
<evidence type="ECO:0000256" key="2">
    <source>
        <dbReference type="ARBA" id="ARBA00022598"/>
    </source>
</evidence>
<dbReference type="InterPro" id="IPR042099">
    <property type="entry name" value="ANL_N_sf"/>
</dbReference>
<evidence type="ECO:0000256" key="3">
    <source>
        <dbReference type="ARBA" id="ARBA00022832"/>
    </source>
</evidence>
<protein>
    <submittedName>
        <fullName evidence="7">Long-chain fatty acid--CoA ligase</fullName>
    </submittedName>
</protein>
<comment type="caution">
    <text evidence="7">The sequence shown here is derived from an EMBL/GenBank/DDBJ whole genome shotgun (WGS) entry which is preliminary data.</text>
</comment>
<dbReference type="Gene3D" id="3.30.300.30">
    <property type="match status" value="1"/>
</dbReference>
<gene>
    <name evidence="7" type="ORF">GCM10009823_11310</name>
</gene>
<dbReference type="Pfam" id="PF13193">
    <property type="entry name" value="AMP-binding_C"/>
    <property type="match status" value="1"/>
</dbReference>
<dbReference type="Gene3D" id="3.40.50.12780">
    <property type="entry name" value="N-terminal domain of ligase-like"/>
    <property type="match status" value="1"/>
</dbReference>
<dbReference type="InterPro" id="IPR045851">
    <property type="entry name" value="AMP-bd_C_sf"/>
</dbReference>
<keyword evidence="3" id="KW-0276">Fatty acid metabolism</keyword>
<evidence type="ECO:0000256" key="1">
    <source>
        <dbReference type="ARBA" id="ARBA00006432"/>
    </source>
</evidence>
<name>A0ABN2WI76_9MICO</name>
<dbReference type="RefSeq" id="WP_344336045.1">
    <property type="nucleotide sequence ID" value="NZ_BAAAPZ010000003.1"/>
</dbReference>
<dbReference type="EMBL" id="BAAAPZ010000003">
    <property type="protein sequence ID" value="GAA2093130.1"/>
    <property type="molecule type" value="Genomic_DNA"/>
</dbReference>
<evidence type="ECO:0000313" key="8">
    <source>
        <dbReference type="Proteomes" id="UP001500984"/>
    </source>
</evidence>
<feature type="domain" description="AMP-dependent synthetase/ligase" evidence="5">
    <location>
        <begin position="24"/>
        <end position="407"/>
    </location>
</feature>
<evidence type="ECO:0000259" key="5">
    <source>
        <dbReference type="Pfam" id="PF00501"/>
    </source>
</evidence>
<evidence type="ECO:0000256" key="4">
    <source>
        <dbReference type="ARBA" id="ARBA00023098"/>
    </source>
</evidence>
<dbReference type="SUPFAM" id="SSF56801">
    <property type="entry name" value="Acetyl-CoA synthetase-like"/>
    <property type="match status" value="1"/>
</dbReference>
<evidence type="ECO:0000259" key="6">
    <source>
        <dbReference type="Pfam" id="PF13193"/>
    </source>
</evidence>
<sequence length="546" mass="59506">MLHGIPSTMGDDYQLNVLSLLRYAATTFAETEVVHRRSDGSWGRSSYGEEFARVSRMADALASLGVKAGSSVGVLDWNSRRHYEAYFAVPSLGATMVQLNLRLGEADLAYVVNHSKAEYVIVDESLLPIAEKLAGESYVKQWIVASDRPAAEVETSLPGAVFLEDLMSGAREDYPFEEVDEKTAAYAGYTTGTTGRPKGVYYSHRASYLHSLGVDAGLSLTFTDVTMPITPMFHVLSWGFPQAATSVGAKLVLPGRFSAEDMSAIAQAFVEEKVTVANGAPVIFSGLLQYLRAQPEIPDLSHVRMVSGSTEPPVSLMKGFKDLTGAEIIHGYGASETSPLATLNWRLKPELAGLDEDAGWDLKRAQGLPLLGVEIKAVDPAGEELPRDGKSMGELIMRGPWITSSYHKLDDNADRFLDGWWRSGDVGVIDAHGYVKLTDRLKDVIKSGGEWISSIDMENAILDDARVKEAAVIGVPDEKWDERPVAYVVAAEGQTLTADDVRSGLSERFAKWQLPDEVVFVDELPRTSVGKLDKKAIRSQRAAEDA</sequence>
<evidence type="ECO:0000313" key="7">
    <source>
        <dbReference type="EMBL" id="GAA2093130.1"/>
    </source>
</evidence>
<feature type="domain" description="AMP-binding enzyme C-terminal" evidence="6">
    <location>
        <begin position="457"/>
        <end position="531"/>
    </location>
</feature>
<comment type="similarity">
    <text evidence="1">Belongs to the ATP-dependent AMP-binding enzyme family.</text>
</comment>
<keyword evidence="8" id="KW-1185">Reference proteome</keyword>
<proteinExistence type="inferred from homology"/>
<reference evidence="7 8" key="1">
    <citation type="journal article" date="2019" name="Int. J. Syst. Evol. Microbiol.">
        <title>The Global Catalogue of Microorganisms (GCM) 10K type strain sequencing project: providing services to taxonomists for standard genome sequencing and annotation.</title>
        <authorList>
            <consortium name="The Broad Institute Genomics Platform"/>
            <consortium name="The Broad Institute Genome Sequencing Center for Infectious Disease"/>
            <person name="Wu L."/>
            <person name="Ma J."/>
        </authorList>
    </citation>
    <scope>NUCLEOTIDE SEQUENCE [LARGE SCALE GENOMIC DNA]</scope>
    <source>
        <strain evidence="7 8">JCM 15900</strain>
    </source>
</reference>
<accession>A0ABN2WI76</accession>
<keyword evidence="2 7" id="KW-0436">Ligase</keyword>
<dbReference type="Pfam" id="PF00501">
    <property type="entry name" value="AMP-binding"/>
    <property type="match status" value="1"/>
</dbReference>
<dbReference type="Proteomes" id="UP001500984">
    <property type="component" value="Unassembled WGS sequence"/>
</dbReference>
<dbReference type="NCBIfam" id="NF004837">
    <property type="entry name" value="PRK06187.1"/>
    <property type="match status" value="1"/>
</dbReference>
<dbReference type="PANTHER" id="PTHR43859:SF4">
    <property type="entry name" value="BUTANOATE--COA LIGASE AAE1-RELATED"/>
    <property type="match status" value="1"/>
</dbReference>
<keyword evidence="4" id="KW-0443">Lipid metabolism</keyword>
<dbReference type="PANTHER" id="PTHR43859">
    <property type="entry name" value="ACYL-ACTIVATING ENZYME"/>
    <property type="match status" value="1"/>
</dbReference>